<dbReference type="EMBL" id="CP015085">
    <property type="protein sequence ID" value="ANK06277.1"/>
    <property type="molecule type" value="Genomic_DNA"/>
</dbReference>
<dbReference type="Proteomes" id="UP000183316">
    <property type="component" value="Chromosome"/>
</dbReference>
<proteinExistence type="predicted"/>
<dbReference type="AlphaFoldDB" id="A0A192CKN3"/>
<sequence length="48" mass="5222">MAETPKLIFSAAEAPKVKEASKAARTNFFMMELPSVNLMIFGRVCGMG</sequence>
<gene>
    <name evidence="1" type="ORF">WLH_05016</name>
</gene>
<reference evidence="1 2" key="1">
    <citation type="submission" date="2016-03" db="EMBL/GenBank/DDBJ databases">
        <title>Genome Sequence and Comparative Pathogenic Determinants of Uropathogenic Escherichia coli O25b:H4, a Clinical Isolate from Saudi Arabia.</title>
        <authorList>
            <person name="Alyamani E.A.J."/>
            <person name="Khiyami M.A."/>
            <person name="Booq R.Y."/>
            <person name="Bahwerth F.S."/>
            <person name="Vaisvil B."/>
            <person name="Schmitt D.P."/>
            <person name="Kapatral V."/>
        </authorList>
    </citation>
    <scope>NUCLEOTIDE SEQUENCE [LARGE SCALE GENOMIC DNA]</scope>
    <source>
        <strain evidence="1 2">O25b:H4</strain>
    </source>
</reference>
<evidence type="ECO:0000313" key="1">
    <source>
        <dbReference type="EMBL" id="ANK06277.1"/>
    </source>
</evidence>
<evidence type="ECO:0000313" key="2">
    <source>
        <dbReference type="Proteomes" id="UP000183316"/>
    </source>
</evidence>
<name>A0A192CKN3_ECO25</name>
<accession>A0A192CKN3</accession>
<organism evidence="1 2">
    <name type="scientific">Escherichia coli O25b:H4</name>
    <dbReference type="NCBI Taxonomy" id="941280"/>
    <lineage>
        <taxon>Bacteria</taxon>
        <taxon>Pseudomonadati</taxon>
        <taxon>Pseudomonadota</taxon>
        <taxon>Gammaproteobacteria</taxon>
        <taxon>Enterobacterales</taxon>
        <taxon>Enterobacteriaceae</taxon>
        <taxon>Escherichia</taxon>
    </lineage>
</organism>
<protein>
    <submittedName>
        <fullName evidence="1">Uncharacterized protein</fullName>
    </submittedName>
</protein>